<dbReference type="Pfam" id="PF00201">
    <property type="entry name" value="UDPGT"/>
    <property type="match status" value="1"/>
</dbReference>
<comment type="similarity">
    <text evidence="1 3">Belongs to the UDP-glycosyltransferase family.</text>
</comment>
<dbReference type="EMBL" id="JACEFO010002816">
    <property type="protein sequence ID" value="KAF8648373.1"/>
    <property type="molecule type" value="Genomic_DNA"/>
</dbReference>
<proteinExistence type="inferred from homology"/>
<name>A0A835AAV3_9POAL</name>
<dbReference type="Proteomes" id="UP000636709">
    <property type="component" value="Unassembled WGS sequence"/>
</dbReference>
<evidence type="ECO:0000256" key="2">
    <source>
        <dbReference type="ARBA" id="ARBA00022679"/>
    </source>
</evidence>
<dbReference type="InterPro" id="IPR035595">
    <property type="entry name" value="UDP_glycos_trans_CS"/>
</dbReference>
<dbReference type="InterPro" id="IPR002213">
    <property type="entry name" value="UDP_glucos_trans"/>
</dbReference>
<keyword evidence="3" id="KW-0328">Glycosyltransferase</keyword>
<dbReference type="FunFam" id="3.40.50.2000:FF:000231">
    <property type="entry name" value="Glycosyltransferase"/>
    <property type="match status" value="1"/>
</dbReference>
<evidence type="ECO:0000256" key="4">
    <source>
        <dbReference type="RuleBase" id="RU362057"/>
    </source>
</evidence>
<evidence type="ECO:0000256" key="1">
    <source>
        <dbReference type="ARBA" id="ARBA00009995"/>
    </source>
</evidence>
<dbReference type="FunFam" id="3.40.50.2000:FF:000186">
    <property type="entry name" value="Glycosyltransferase"/>
    <property type="match status" value="1"/>
</dbReference>
<dbReference type="EC" id="2.4.1.-" evidence="4"/>
<dbReference type="Gene3D" id="3.40.50.2000">
    <property type="entry name" value="Glycogen Phosphorylase B"/>
    <property type="match status" value="2"/>
</dbReference>
<dbReference type="AlphaFoldDB" id="A0A835AAV3"/>
<dbReference type="PANTHER" id="PTHR48047:SF236">
    <property type="entry name" value="UDP-GLYCOSYLTRANSFERASE 90A1"/>
    <property type="match status" value="1"/>
</dbReference>
<dbReference type="PROSITE" id="PS00375">
    <property type="entry name" value="UDPGT"/>
    <property type="match status" value="1"/>
</dbReference>
<protein>
    <recommendedName>
        <fullName evidence="4">Glycosyltransferase</fullName>
        <ecNumber evidence="4">2.4.1.-</ecNumber>
    </recommendedName>
</protein>
<keyword evidence="6" id="KW-1185">Reference proteome</keyword>
<reference evidence="5" key="1">
    <citation type="submission" date="2020-07" db="EMBL/GenBank/DDBJ databases">
        <title>Genome sequence and genetic diversity analysis of an under-domesticated orphan crop, white fonio (Digitaria exilis).</title>
        <authorList>
            <person name="Bennetzen J.L."/>
            <person name="Chen S."/>
            <person name="Ma X."/>
            <person name="Wang X."/>
            <person name="Yssel A.E.J."/>
            <person name="Chaluvadi S.R."/>
            <person name="Johnson M."/>
            <person name="Gangashetty P."/>
            <person name="Hamidou F."/>
            <person name="Sanogo M.D."/>
            <person name="Zwaenepoel A."/>
            <person name="Wallace J."/>
            <person name="Van De Peer Y."/>
            <person name="Van Deynze A."/>
        </authorList>
    </citation>
    <scope>NUCLEOTIDE SEQUENCE</scope>
    <source>
        <tissue evidence="5">Leaves</tissue>
    </source>
</reference>
<gene>
    <name evidence="5" type="ORF">HU200_064959</name>
</gene>
<dbReference type="OrthoDB" id="5835829at2759"/>
<evidence type="ECO:0000256" key="3">
    <source>
        <dbReference type="RuleBase" id="RU003718"/>
    </source>
</evidence>
<sequence length="563" mass="59002">MTNAAAANGARSIANGVPATSNDAATNGVPAMSNAAATNGSSAMSNAAATTAVHHVITNGVGNGVPVSGSGRDHVVIFPFMAKGHMLPLLHFATALTAHHENLHVTLVTTPGNVPFARTHLPASASIVTLPFPSHPSLPAGVESTDALPCHSLHLPFLHATALLRAPFAEYLSSLRPPPLALVSDFFLGFTRSAAADAGVPRVVFNGMSCFASAICKALAAAPPASGFGAGAQLIHVPAMPGHVVVRAEEVPDGVTKRPDPDNPFTRFFVDEIGDSDVRSWGVLVNSFAAVDEDYVPGLESFYEPGSRAWLVGPLFLAAASDDMSPEGKKKEEHDPEGCLSWLDERAPASVVYVSFGTQAHVTDAQLDELVHGLVRSGHPFLWAVRSDTWSPPVDVAVGPNGRIVRWWVPQRSVLAHEAVGGFVSHCGWNSVMESLAAGKPVLAWPMIAEQHLNARHVANILGAGVRIAVKGGVGSDGVVGRAHVEEKVRELMDADSKAARRMRERAAWAGQEAKAAVSRGGTSAMALKDLVEELQRTYGNVVGNKGANGVQQIKENGVNGIK</sequence>
<dbReference type="GO" id="GO:0035251">
    <property type="term" value="F:UDP-glucosyltransferase activity"/>
    <property type="evidence" value="ECO:0007669"/>
    <property type="project" value="TreeGrafter"/>
</dbReference>
<dbReference type="CDD" id="cd03784">
    <property type="entry name" value="GT1_Gtf-like"/>
    <property type="match status" value="1"/>
</dbReference>
<organism evidence="5 6">
    <name type="scientific">Digitaria exilis</name>
    <dbReference type="NCBI Taxonomy" id="1010633"/>
    <lineage>
        <taxon>Eukaryota</taxon>
        <taxon>Viridiplantae</taxon>
        <taxon>Streptophyta</taxon>
        <taxon>Embryophyta</taxon>
        <taxon>Tracheophyta</taxon>
        <taxon>Spermatophyta</taxon>
        <taxon>Magnoliopsida</taxon>
        <taxon>Liliopsida</taxon>
        <taxon>Poales</taxon>
        <taxon>Poaceae</taxon>
        <taxon>PACMAD clade</taxon>
        <taxon>Panicoideae</taxon>
        <taxon>Panicodae</taxon>
        <taxon>Paniceae</taxon>
        <taxon>Anthephorinae</taxon>
        <taxon>Digitaria</taxon>
    </lineage>
</organism>
<dbReference type="PANTHER" id="PTHR48047">
    <property type="entry name" value="GLYCOSYLTRANSFERASE"/>
    <property type="match status" value="1"/>
</dbReference>
<keyword evidence="2 3" id="KW-0808">Transferase</keyword>
<evidence type="ECO:0000313" key="5">
    <source>
        <dbReference type="EMBL" id="KAF8648373.1"/>
    </source>
</evidence>
<dbReference type="SUPFAM" id="SSF53756">
    <property type="entry name" value="UDP-Glycosyltransferase/glycogen phosphorylase"/>
    <property type="match status" value="1"/>
</dbReference>
<comment type="caution">
    <text evidence="5">The sequence shown here is derived from an EMBL/GenBank/DDBJ whole genome shotgun (WGS) entry which is preliminary data.</text>
</comment>
<accession>A0A835AAV3</accession>
<evidence type="ECO:0000313" key="6">
    <source>
        <dbReference type="Proteomes" id="UP000636709"/>
    </source>
</evidence>